<dbReference type="EMBL" id="MK072134">
    <property type="protein sequence ID" value="AYV79158.1"/>
    <property type="molecule type" value="Genomic_DNA"/>
</dbReference>
<reference evidence="1" key="1">
    <citation type="submission" date="2018-10" db="EMBL/GenBank/DDBJ databases">
        <title>Hidden diversity of soil giant viruses.</title>
        <authorList>
            <person name="Schulz F."/>
            <person name="Alteio L."/>
            <person name="Goudeau D."/>
            <person name="Ryan E.M."/>
            <person name="Malmstrom R.R."/>
            <person name="Blanchard J."/>
            <person name="Woyke T."/>
        </authorList>
    </citation>
    <scope>NUCLEOTIDE SEQUENCE</scope>
    <source>
        <strain evidence="1">FNV1</strain>
    </source>
</reference>
<protein>
    <submittedName>
        <fullName evidence="1">Uncharacterized protein</fullName>
    </submittedName>
</protein>
<proteinExistence type="predicted"/>
<organism evidence="1">
    <name type="scientific">Faunusvirus sp</name>
    <dbReference type="NCBI Taxonomy" id="2487766"/>
    <lineage>
        <taxon>Viruses</taxon>
        <taxon>Varidnaviria</taxon>
        <taxon>Bamfordvirae</taxon>
        <taxon>Nucleocytoviricota</taxon>
        <taxon>Megaviricetes</taxon>
        <taxon>Imitervirales</taxon>
        <taxon>Mimiviridae</taxon>
    </lineage>
</organism>
<evidence type="ECO:0000313" key="1">
    <source>
        <dbReference type="EMBL" id="AYV79158.1"/>
    </source>
</evidence>
<gene>
    <name evidence="1" type="ORF">Faunusvirus3_38</name>
</gene>
<name>A0A3G4ZW79_9VIRU</name>
<accession>A0A3G4ZW79</accession>
<sequence>MPDEAISCTHPVIIYLIKLLNIIYQINMIDVYS</sequence>